<reference evidence="3 4" key="1">
    <citation type="submission" date="2017-11" db="EMBL/GenBank/DDBJ databases">
        <title>The genome of Rhizophagus clarus HR1 reveals common genetic basis of auxotrophy among arbuscular mycorrhizal fungi.</title>
        <authorList>
            <person name="Kobayashi Y."/>
        </authorList>
    </citation>
    <scope>NUCLEOTIDE SEQUENCE [LARGE SCALE GENOMIC DNA]</scope>
    <source>
        <strain evidence="3 4">HR1</strain>
    </source>
</reference>
<name>A0A2Z6SLQ6_9GLOM</name>
<dbReference type="AlphaFoldDB" id="A0A2Z6SLQ6"/>
<proteinExistence type="predicted"/>
<feature type="region of interest" description="Disordered" evidence="2">
    <location>
        <begin position="86"/>
        <end position="134"/>
    </location>
</feature>
<accession>A0A2Z6SLQ6</accession>
<dbReference type="EMBL" id="BEXD01004157">
    <property type="protein sequence ID" value="GBC07619.1"/>
    <property type="molecule type" value="Genomic_DNA"/>
</dbReference>
<feature type="compositionally biased region" description="Polar residues" evidence="2">
    <location>
        <begin position="108"/>
        <end position="134"/>
    </location>
</feature>
<evidence type="ECO:0000256" key="2">
    <source>
        <dbReference type="SAM" id="MobiDB-lite"/>
    </source>
</evidence>
<gene>
    <name evidence="3" type="ORF">RclHR1_07580007</name>
</gene>
<feature type="region of interest" description="Disordered" evidence="2">
    <location>
        <begin position="476"/>
        <end position="495"/>
    </location>
</feature>
<dbReference type="Proteomes" id="UP000247702">
    <property type="component" value="Unassembled WGS sequence"/>
</dbReference>
<evidence type="ECO:0000256" key="1">
    <source>
        <dbReference type="SAM" id="Coils"/>
    </source>
</evidence>
<keyword evidence="4" id="KW-1185">Reference proteome</keyword>
<keyword evidence="1" id="KW-0175">Coiled coil</keyword>
<sequence>MSQASSSSKRQLCSYVTKTYKNNGELDADTVQDTYAVKSPKAQPYDIDNSKTKKLKTIQKNKDITSTSLPDTTAYMEDIIDTSNTTIVKNSAPENSQARLSHDRNDKQPVQNQSADNTSKISSSENQTQRSTPKLATNKMIELLELEISQETLLEYKHYELFIPRDSFLKENKTFEILNFIKNAFVNEKEFFEVCTTKHLTYEIFILRFLKEETKNKYKNEPHPVIQKPLYDYTNENVQTLIQKKLEDISNRSIRLVNIPHKLNFNLIIAHLANITGVSITHHKDITPKQKLIIRFEKESAMKYLYENEHWTLAIRNSLIRILHPDIAHKISVQRTSYRYLVRGLPLNTDIRNMIPILKAIKGRTCTFNATSRNSISKTAFVYTNKENYTKDPNKIQKIRLQNHTIFVVSQDYKGDSCIICGDPQHIYENCNSEHRLDVNGSRKIYMPKYLKKDRTKLENNQDITNKYRHIISPEQKTKPIPPTSIPINQNGKRPIVPTNSNYHLDLNANARTPKQQPSIQPQLNAIHEKQLIEAKEKISKLENALNALTTKYEMLEQQIKTINTQHNTQNKSIDNLK</sequence>
<organism evidence="3 4">
    <name type="scientific">Rhizophagus clarus</name>
    <dbReference type="NCBI Taxonomy" id="94130"/>
    <lineage>
        <taxon>Eukaryota</taxon>
        <taxon>Fungi</taxon>
        <taxon>Fungi incertae sedis</taxon>
        <taxon>Mucoromycota</taxon>
        <taxon>Glomeromycotina</taxon>
        <taxon>Glomeromycetes</taxon>
        <taxon>Glomerales</taxon>
        <taxon>Glomeraceae</taxon>
        <taxon>Rhizophagus</taxon>
    </lineage>
</organism>
<evidence type="ECO:0000313" key="3">
    <source>
        <dbReference type="EMBL" id="GBC07619.1"/>
    </source>
</evidence>
<comment type="caution">
    <text evidence="3">The sequence shown here is derived from an EMBL/GenBank/DDBJ whole genome shotgun (WGS) entry which is preliminary data.</text>
</comment>
<protein>
    <submittedName>
        <fullName evidence="3">Uncharacterized protein</fullName>
    </submittedName>
</protein>
<evidence type="ECO:0000313" key="4">
    <source>
        <dbReference type="Proteomes" id="UP000247702"/>
    </source>
</evidence>
<feature type="coiled-coil region" evidence="1">
    <location>
        <begin position="525"/>
        <end position="566"/>
    </location>
</feature>
<feature type="compositionally biased region" description="Polar residues" evidence="2">
    <location>
        <begin position="86"/>
        <end position="99"/>
    </location>
</feature>